<protein>
    <submittedName>
        <fullName evidence="1">Uncharacterized protein</fullName>
    </submittedName>
</protein>
<reference evidence="2" key="1">
    <citation type="submission" date="2014-04" db="EMBL/GenBank/DDBJ databases">
        <title>Evolutionary Origins and Diversification of the Mycorrhizal Mutualists.</title>
        <authorList>
            <consortium name="DOE Joint Genome Institute"/>
            <consortium name="Mycorrhizal Genomics Consortium"/>
            <person name="Kohler A."/>
            <person name="Kuo A."/>
            <person name="Nagy L.G."/>
            <person name="Floudas D."/>
            <person name="Copeland A."/>
            <person name="Barry K.W."/>
            <person name="Cichocki N."/>
            <person name="Veneault-Fourrey C."/>
            <person name="LaButti K."/>
            <person name="Lindquist E.A."/>
            <person name="Lipzen A."/>
            <person name="Lundell T."/>
            <person name="Morin E."/>
            <person name="Murat C."/>
            <person name="Riley R."/>
            <person name="Ohm R."/>
            <person name="Sun H."/>
            <person name="Tunlid A."/>
            <person name="Henrissat B."/>
            <person name="Grigoriev I.V."/>
            <person name="Hibbett D.S."/>
            <person name="Martin F."/>
        </authorList>
    </citation>
    <scope>NUCLEOTIDE SEQUENCE [LARGE SCALE GENOMIC DNA]</scope>
    <source>
        <strain evidence="2">FD-334 SS-4</strain>
    </source>
</reference>
<organism evidence="1 2">
    <name type="scientific">Hypholoma sublateritium (strain FD-334 SS-4)</name>
    <dbReference type="NCBI Taxonomy" id="945553"/>
    <lineage>
        <taxon>Eukaryota</taxon>
        <taxon>Fungi</taxon>
        <taxon>Dikarya</taxon>
        <taxon>Basidiomycota</taxon>
        <taxon>Agaricomycotina</taxon>
        <taxon>Agaricomycetes</taxon>
        <taxon>Agaricomycetidae</taxon>
        <taxon>Agaricales</taxon>
        <taxon>Agaricineae</taxon>
        <taxon>Strophariaceae</taxon>
        <taxon>Hypholoma</taxon>
    </lineage>
</organism>
<sequence>MIPRGPEEAKCLSTDSYCWTGTGRKTLVKDGTQFDIIAKPYAACGAAGRASRCCGTSSMRRDPAYQVGRRASRTICPHMRLRGVSTERQFGNNEDSIGGAGIQDSPPRVAKWPCQRAVHGWNETTVVVLTNASVIATETLPALRRVEQARGQRKAATHDHGERKLLVNSESEKRLRVGNDKCCFNEIKNPMRFRWFDVVQITENLVIIVLWHETPPFVESNKNKTHENESLLKLSHRVFRKFGMNPSTVRRDFFNVKMFYLASKKYRGQQGTDIAQGGWEMVDDASKLSVSAYIDDLVLGADISDIPEEDDAREERSTMASKMATNWAIHPSFAELAIHPSLQELTMHWISKHVEILA</sequence>
<dbReference type="AlphaFoldDB" id="A0A0D2NGC8"/>
<evidence type="ECO:0000313" key="2">
    <source>
        <dbReference type="Proteomes" id="UP000054270"/>
    </source>
</evidence>
<dbReference type="EMBL" id="KN817638">
    <property type="protein sequence ID" value="KJA15681.1"/>
    <property type="molecule type" value="Genomic_DNA"/>
</dbReference>
<proteinExistence type="predicted"/>
<accession>A0A0D2NGC8</accession>
<keyword evidence="2" id="KW-1185">Reference proteome</keyword>
<dbReference type="Proteomes" id="UP000054270">
    <property type="component" value="Unassembled WGS sequence"/>
</dbReference>
<gene>
    <name evidence="1" type="ORF">HYPSUDRAFT_58681</name>
</gene>
<name>A0A0D2NGC8_HYPSF</name>
<evidence type="ECO:0000313" key="1">
    <source>
        <dbReference type="EMBL" id="KJA15681.1"/>
    </source>
</evidence>